<evidence type="ECO:0000259" key="5">
    <source>
        <dbReference type="Pfam" id="PF01266"/>
    </source>
</evidence>
<evidence type="ECO:0000256" key="2">
    <source>
        <dbReference type="ARBA" id="ARBA00009410"/>
    </source>
</evidence>
<dbReference type="OrthoDB" id="9805337at2"/>
<dbReference type="Proteomes" id="UP000195043">
    <property type="component" value="Unassembled WGS sequence"/>
</dbReference>
<dbReference type="STRING" id="1834191.A5886_001891"/>
<feature type="domain" description="FAD dependent oxidoreductase" evidence="5">
    <location>
        <begin position="4"/>
        <end position="343"/>
    </location>
</feature>
<reference evidence="6 7" key="1">
    <citation type="submission" date="2017-05" db="EMBL/GenBank/DDBJ databases">
        <title>The Genome Sequence of Enterococcus sp. 8G7_MSG3316.</title>
        <authorList>
            <consortium name="The Broad Institute Genomics Platform"/>
            <consortium name="The Broad Institute Genomic Center for Infectious Diseases"/>
            <person name="Earl A."/>
            <person name="Manson A."/>
            <person name="Schwartman J."/>
            <person name="Gilmore M."/>
            <person name="Abouelleil A."/>
            <person name="Cao P."/>
            <person name="Chapman S."/>
            <person name="Cusick C."/>
            <person name="Shea T."/>
            <person name="Young S."/>
            <person name="Neafsey D."/>
            <person name="Nusbaum C."/>
            <person name="Birren B."/>
        </authorList>
    </citation>
    <scope>NUCLEOTIDE SEQUENCE [LARGE SCALE GENOMIC DNA]</scope>
    <source>
        <strain evidence="6 7">8G7_MSG3316</strain>
    </source>
</reference>
<sequence>MKTITIIGGGIIGMTLAVYLDPTQYEVTVVDQHIGQATSASAGIISPWLSKRRNKKWYHLAQDGAAFFEKLVKDFALDRRIYAPSGTLILRPEEELLALAALAESRKKAAPEIGEIQLLNRTQTKQALPLLKARPTLFISGGGRLDGRAYLLHIREIAKQRNVQFIEGKAMIQKYSGSWDVLVNGQSLHSDILCLTAGPGVHGLLAPLGYQVDVRPQKGQLLSFATPFKTDDWPVAMLAGEGDLIPFANGNILLGATHENDAKWDLTPTQAAKQQLMTGIHDFLEEPNLLYQTPLSFRVGTRAYTSDFAPFFGDVSGQGILYAASGLGSSGLTTGPYIGYLLASSFNQSGQQRADFSQYSKPVSDYVRKISPSSH</sequence>
<evidence type="ECO:0000256" key="4">
    <source>
        <dbReference type="ARBA" id="ARBA00023002"/>
    </source>
</evidence>
<dbReference type="GO" id="GO:0016491">
    <property type="term" value="F:oxidoreductase activity"/>
    <property type="evidence" value="ECO:0007669"/>
    <property type="project" value="UniProtKB-KW"/>
</dbReference>
<dbReference type="Gene3D" id="3.30.9.10">
    <property type="entry name" value="D-Amino Acid Oxidase, subunit A, domain 2"/>
    <property type="match status" value="1"/>
</dbReference>
<evidence type="ECO:0000256" key="3">
    <source>
        <dbReference type="ARBA" id="ARBA00022630"/>
    </source>
</evidence>
<dbReference type="InterPro" id="IPR006076">
    <property type="entry name" value="FAD-dep_OxRdtase"/>
</dbReference>
<comment type="cofactor">
    <cofactor evidence="1">
        <name>FAD</name>
        <dbReference type="ChEBI" id="CHEBI:57692"/>
    </cofactor>
</comment>
<comment type="similarity">
    <text evidence="2">Belongs to the DadA oxidoreductase family.</text>
</comment>
<organism evidence="6 7">
    <name type="scientific">Candidatus Enterococcus testudinis</name>
    <dbReference type="NCBI Taxonomy" id="1834191"/>
    <lineage>
        <taxon>Bacteria</taxon>
        <taxon>Bacillati</taxon>
        <taxon>Bacillota</taxon>
        <taxon>Bacilli</taxon>
        <taxon>Lactobacillales</taxon>
        <taxon>Enterococcaceae</taxon>
        <taxon>Enterococcus</taxon>
    </lineage>
</organism>
<keyword evidence="7" id="KW-1185">Reference proteome</keyword>
<dbReference type="PANTHER" id="PTHR13847:SF286">
    <property type="entry name" value="D-AMINO ACID DEHYDROGENASE"/>
    <property type="match status" value="1"/>
</dbReference>
<proteinExistence type="inferred from homology"/>
<dbReference type="SUPFAM" id="SSF54373">
    <property type="entry name" value="FAD-linked reductases, C-terminal domain"/>
    <property type="match status" value="1"/>
</dbReference>
<dbReference type="PANTHER" id="PTHR13847">
    <property type="entry name" value="SARCOSINE DEHYDROGENASE-RELATED"/>
    <property type="match status" value="1"/>
</dbReference>
<dbReference type="Pfam" id="PF01266">
    <property type="entry name" value="DAO"/>
    <property type="match status" value="1"/>
</dbReference>
<dbReference type="EMBL" id="NGKU01000001">
    <property type="protein sequence ID" value="OTN76812.1"/>
    <property type="molecule type" value="Genomic_DNA"/>
</dbReference>
<keyword evidence="3" id="KW-0285">Flavoprotein</keyword>
<evidence type="ECO:0000256" key="1">
    <source>
        <dbReference type="ARBA" id="ARBA00001974"/>
    </source>
</evidence>
<dbReference type="Gene3D" id="3.50.50.60">
    <property type="entry name" value="FAD/NAD(P)-binding domain"/>
    <property type="match status" value="1"/>
</dbReference>
<evidence type="ECO:0000313" key="6">
    <source>
        <dbReference type="EMBL" id="OTN76812.1"/>
    </source>
</evidence>
<name>A0A242A780_9ENTE</name>
<dbReference type="GO" id="GO:0005737">
    <property type="term" value="C:cytoplasm"/>
    <property type="evidence" value="ECO:0007669"/>
    <property type="project" value="TreeGrafter"/>
</dbReference>
<keyword evidence="4" id="KW-0560">Oxidoreductase</keyword>
<dbReference type="SUPFAM" id="SSF51971">
    <property type="entry name" value="Nucleotide-binding domain"/>
    <property type="match status" value="1"/>
</dbReference>
<dbReference type="RefSeq" id="WP_086274846.1">
    <property type="nucleotide sequence ID" value="NZ_NGKU01000001.1"/>
</dbReference>
<accession>A0A242A780</accession>
<comment type="caution">
    <text evidence="6">The sequence shown here is derived from an EMBL/GenBank/DDBJ whole genome shotgun (WGS) entry which is preliminary data.</text>
</comment>
<evidence type="ECO:0000313" key="7">
    <source>
        <dbReference type="Proteomes" id="UP000195043"/>
    </source>
</evidence>
<dbReference type="InterPro" id="IPR036188">
    <property type="entry name" value="FAD/NAD-bd_sf"/>
</dbReference>
<protein>
    <recommendedName>
        <fullName evidence="5">FAD dependent oxidoreductase domain-containing protein</fullName>
    </recommendedName>
</protein>
<dbReference type="AlphaFoldDB" id="A0A242A780"/>
<gene>
    <name evidence="6" type="ORF">A5886_001891</name>
</gene>